<keyword evidence="3" id="KW-1185">Reference proteome</keyword>
<dbReference type="KEGG" id="pog:Pogu_1240"/>
<evidence type="ECO:0000313" key="3">
    <source>
        <dbReference type="Proteomes" id="UP000009062"/>
    </source>
</evidence>
<organism evidence="2 3">
    <name type="scientific">Pyrobaculum oguniense (strain DSM 13380 / JCM 10595 / TE7)</name>
    <dbReference type="NCBI Taxonomy" id="698757"/>
    <lineage>
        <taxon>Archaea</taxon>
        <taxon>Thermoproteota</taxon>
        <taxon>Thermoprotei</taxon>
        <taxon>Thermoproteales</taxon>
        <taxon>Thermoproteaceae</taxon>
        <taxon>Pyrobaculum</taxon>
    </lineage>
</organism>
<feature type="compositionally biased region" description="Low complexity" evidence="1">
    <location>
        <begin position="32"/>
        <end position="82"/>
    </location>
</feature>
<evidence type="ECO:0000256" key="1">
    <source>
        <dbReference type="SAM" id="MobiDB-lite"/>
    </source>
</evidence>
<dbReference type="Proteomes" id="UP000009062">
    <property type="component" value="Chromosome"/>
</dbReference>
<dbReference type="eggNOG" id="arCOG07483">
    <property type="taxonomic scope" value="Archaea"/>
</dbReference>
<sequence>MSKIALALLLVLIAGAAVYFIYISSTAAGQNTQTTSPTATPPTTTSSPTATTTNAHAASTTVTSPTATTSQATAPTTATPSSPLARGSYEINYSHVVTVHVGDLAVRMTGWTVEGVSSGGNYSFGKFLINIPPQRTEVVYKAATEGLRMYVMSCSAGQCQAEVLPINYTALGFLRGIVTSRQVKGQCTYMGHSGIAVEERGVLTEDILKVVLGDLPGNGTGLYMSNLCEVSGVPLTTSGQVYLNVTVYGQLLTLKLEVDSKAVSIGEYNATRYAQILAEVKGAQKGGA</sequence>
<dbReference type="EMBL" id="CP003316">
    <property type="protein sequence ID" value="AFA39267.1"/>
    <property type="molecule type" value="Genomic_DNA"/>
</dbReference>
<name>H6Q8W2_PYROT</name>
<dbReference type="HOGENOM" id="CLU_091234_0_0_2"/>
<gene>
    <name evidence="2" type="ordered locus">Pogu_1240</name>
</gene>
<dbReference type="STRING" id="698757.Pogu_1240"/>
<feature type="region of interest" description="Disordered" evidence="1">
    <location>
        <begin position="30"/>
        <end position="82"/>
    </location>
</feature>
<proteinExistence type="predicted"/>
<reference evidence="2 3" key="1">
    <citation type="journal article" date="2012" name="Stand. Genomic Sci.">
        <title>Complete genome sequence of Pyrobaculum oguniense.</title>
        <authorList>
            <person name="Bernick D.L."/>
            <person name="Karplus K."/>
            <person name="Lui L.M."/>
            <person name="Coker J.K."/>
            <person name="Murphy J.N."/>
            <person name="Chan P.P."/>
            <person name="Cozen A.E."/>
            <person name="Lowe T.M."/>
        </authorList>
    </citation>
    <scope>NUCLEOTIDE SEQUENCE [LARGE SCALE GENOMIC DNA]</scope>
    <source>
        <strain evidence="2 3">TE7</strain>
    </source>
</reference>
<evidence type="ECO:0000313" key="2">
    <source>
        <dbReference type="EMBL" id="AFA39267.1"/>
    </source>
</evidence>
<dbReference type="AlphaFoldDB" id="H6Q8W2"/>
<accession>H6Q8W2</accession>
<protein>
    <submittedName>
        <fullName evidence="2">Uncharacterized protein</fullName>
    </submittedName>
</protein>